<reference evidence="12 13" key="1">
    <citation type="submission" date="2017-10" db="EMBL/GenBank/DDBJ databases">
        <title>Sequencing the genomes of 1000 actinobacteria strains.</title>
        <authorList>
            <person name="Klenk H.-P."/>
        </authorList>
    </citation>
    <scope>NUCLEOTIDE SEQUENCE [LARGE SCALE GENOMIC DNA]</scope>
    <source>
        <strain evidence="12 13">DSM 20688</strain>
    </source>
</reference>
<keyword evidence="2 9" id="KW-0963">Cytoplasm</keyword>
<dbReference type="Proteomes" id="UP000221653">
    <property type="component" value="Unassembled WGS sequence"/>
</dbReference>
<dbReference type="InterPro" id="IPR013762">
    <property type="entry name" value="Integrase-like_cat_sf"/>
</dbReference>
<keyword evidence="8 9" id="KW-0131">Cell cycle</keyword>
<dbReference type="PROSITE" id="PS51900">
    <property type="entry name" value="CB"/>
    <property type="match status" value="1"/>
</dbReference>
<feature type="active site" evidence="9">
    <location>
        <position position="243"/>
    </location>
</feature>
<dbReference type="InterPro" id="IPR010998">
    <property type="entry name" value="Integrase_recombinase_N"/>
</dbReference>
<evidence type="ECO:0000259" key="10">
    <source>
        <dbReference type="PROSITE" id="PS51898"/>
    </source>
</evidence>
<dbReference type="RefSeq" id="WP_048379269.1">
    <property type="nucleotide sequence ID" value="NZ_LDYE01000003.1"/>
</dbReference>
<dbReference type="OrthoDB" id="9801717at2"/>
<dbReference type="GO" id="GO:0007059">
    <property type="term" value="P:chromosome segregation"/>
    <property type="evidence" value="ECO:0007669"/>
    <property type="project" value="UniProtKB-UniRule"/>
</dbReference>
<evidence type="ECO:0000313" key="12">
    <source>
        <dbReference type="EMBL" id="PFG28496.1"/>
    </source>
</evidence>
<dbReference type="InterPro" id="IPR050090">
    <property type="entry name" value="Tyrosine_recombinase_XerCD"/>
</dbReference>
<keyword evidence="13" id="KW-1185">Reference proteome</keyword>
<dbReference type="SUPFAM" id="SSF56349">
    <property type="entry name" value="DNA breaking-rejoining enzymes"/>
    <property type="match status" value="1"/>
</dbReference>
<dbReference type="Pfam" id="PF00589">
    <property type="entry name" value="Phage_integrase"/>
    <property type="match status" value="1"/>
</dbReference>
<dbReference type="GO" id="GO:0003677">
    <property type="term" value="F:DNA binding"/>
    <property type="evidence" value="ECO:0007669"/>
    <property type="project" value="UniProtKB-UniRule"/>
</dbReference>
<keyword evidence="7 9" id="KW-0233">DNA recombination</keyword>
<dbReference type="Gene3D" id="1.10.150.130">
    <property type="match status" value="1"/>
</dbReference>
<feature type="active site" evidence="9">
    <location>
        <position position="240"/>
    </location>
</feature>
<sequence>MSAQVAEAVEDFAEYLVLVKGRSQRTATAYRSDLLQLARRVPSFADFTLSKVRSWLAEQVDDGIAATTLARRIAAARAFSTWATKNGYLDQDVAAKLATPKTGRHLPTVLGVRQASEIVEHPESKDDAQTLRDKAMLEVLYATGVRVSELCALDMRDIQWETNTMTVVGKGNKTRVVPCGTTALQAVRAWLEEGRPELANVESPPALFLGTRGGRINDRQVRRIVDKAANGAGVHGLSPHDLRHTAATHLLEGGADLRAVQEMLGHSSMQTTQIYTHVGSERLKNLYKQAHPRA</sequence>
<comment type="subcellular location">
    <subcellularLocation>
        <location evidence="1 9">Cytoplasm</location>
    </subcellularLocation>
</comment>
<dbReference type="Pfam" id="PF02899">
    <property type="entry name" value="Phage_int_SAM_1"/>
    <property type="match status" value="1"/>
</dbReference>
<comment type="similarity">
    <text evidence="9">Belongs to the 'phage' integrase family. XerC subfamily.</text>
</comment>
<evidence type="ECO:0000256" key="2">
    <source>
        <dbReference type="ARBA" id="ARBA00022490"/>
    </source>
</evidence>
<evidence type="ECO:0000256" key="3">
    <source>
        <dbReference type="ARBA" id="ARBA00022618"/>
    </source>
</evidence>
<dbReference type="AlphaFoldDB" id="A0A2A9DQ62"/>
<dbReference type="NCBIfam" id="NF001399">
    <property type="entry name" value="PRK00283.1"/>
    <property type="match status" value="1"/>
</dbReference>
<dbReference type="GO" id="GO:0005737">
    <property type="term" value="C:cytoplasm"/>
    <property type="evidence" value="ECO:0007669"/>
    <property type="project" value="UniProtKB-SubCell"/>
</dbReference>
<keyword evidence="3 9" id="KW-0132">Cell division</keyword>
<dbReference type="EMBL" id="PDJF01000001">
    <property type="protein sequence ID" value="PFG28496.1"/>
    <property type="molecule type" value="Genomic_DNA"/>
</dbReference>
<feature type="active site" description="O-(3'-phospho-DNA)-tyrosine intermediate" evidence="9">
    <location>
        <position position="275"/>
    </location>
</feature>
<dbReference type="HAMAP" id="MF_01808">
    <property type="entry name" value="Recomb_XerC_XerD"/>
    <property type="match status" value="1"/>
</dbReference>
<organism evidence="12 13">
    <name type="scientific">Corynebacterium renale</name>
    <dbReference type="NCBI Taxonomy" id="1724"/>
    <lineage>
        <taxon>Bacteria</taxon>
        <taxon>Bacillati</taxon>
        <taxon>Actinomycetota</taxon>
        <taxon>Actinomycetes</taxon>
        <taxon>Mycobacteriales</taxon>
        <taxon>Corynebacteriaceae</taxon>
        <taxon>Corynebacterium</taxon>
    </lineage>
</organism>
<dbReference type="InterPro" id="IPR011010">
    <property type="entry name" value="DNA_brk_join_enz"/>
</dbReference>
<dbReference type="PANTHER" id="PTHR30349:SF77">
    <property type="entry name" value="TYROSINE RECOMBINASE XERC"/>
    <property type="match status" value="1"/>
</dbReference>
<evidence type="ECO:0000256" key="7">
    <source>
        <dbReference type="ARBA" id="ARBA00023172"/>
    </source>
</evidence>
<comment type="subunit">
    <text evidence="9">Forms a cyclic heterotetrameric complex composed of two molecules of XerC and two molecules of XerD.</text>
</comment>
<dbReference type="SUPFAM" id="SSF47823">
    <property type="entry name" value="lambda integrase-like, N-terminal domain"/>
    <property type="match status" value="1"/>
</dbReference>
<feature type="active site" evidence="9">
    <location>
        <position position="170"/>
    </location>
</feature>
<dbReference type="GO" id="GO:0051301">
    <property type="term" value="P:cell division"/>
    <property type="evidence" value="ECO:0007669"/>
    <property type="project" value="UniProtKB-KW"/>
</dbReference>
<protein>
    <recommendedName>
        <fullName evidence="9">Tyrosine recombinase XerC</fullName>
    </recommendedName>
</protein>
<evidence type="ECO:0000256" key="6">
    <source>
        <dbReference type="ARBA" id="ARBA00023125"/>
    </source>
</evidence>
<dbReference type="GO" id="GO:0006313">
    <property type="term" value="P:DNA transposition"/>
    <property type="evidence" value="ECO:0007669"/>
    <property type="project" value="UniProtKB-UniRule"/>
</dbReference>
<evidence type="ECO:0000256" key="5">
    <source>
        <dbReference type="ARBA" id="ARBA00022908"/>
    </source>
</evidence>
<keyword evidence="4 9" id="KW-0159">Chromosome partition</keyword>
<dbReference type="InterPro" id="IPR002104">
    <property type="entry name" value="Integrase_catalytic"/>
</dbReference>
<feature type="active site" evidence="9">
    <location>
        <position position="266"/>
    </location>
</feature>
<dbReference type="PROSITE" id="PS51898">
    <property type="entry name" value="TYR_RECOMBINASE"/>
    <property type="match status" value="1"/>
</dbReference>
<proteinExistence type="inferred from homology"/>
<evidence type="ECO:0000256" key="8">
    <source>
        <dbReference type="ARBA" id="ARBA00023306"/>
    </source>
</evidence>
<dbReference type="CDD" id="cd00798">
    <property type="entry name" value="INT_XerDC_C"/>
    <property type="match status" value="1"/>
</dbReference>
<feature type="domain" description="Core-binding (CB)" evidence="11">
    <location>
        <begin position="3"/>
        <end position="84"/>
    </location>
</feature>
<evidence type="ECO:0000259" key="11">
    <source>
        <dbReference type="PROSITE" id="PS51900"/>
    </source>
</evidence>
<dbReference type="InterPro" id="IPR044068">
    <property type="entry name" value="CB"/>
</dbReference>
<dbReference type="InterPro" id="IPR004107">
    <property type="entry name" value="Integrase_SAM-like_N"/>
</dbReference>
<feature type="active site" evidence="9">
    <location>
        <position position="146"/>
    </location>
</feature>
<evidence type="ECO:0000313" key="13">
    <source>
        <dbReference type="Proteomes" id="UP000221653"/>
    </source>
</evidence>
<evidence type="ECO:0000256" key="9">
    <source>
        <dbReference type="HAMAP-Rule" id="MF_01808"/>
    </source>
</evidence>
<keyword evidence="5 9" id="KW-0229">DNA integration</keyword>
<dbReference type="STRING" id="1724.GCA_001044175_01084"/>
<name>A0A2A9DQ62_9CORY</name>
<evidence type="ECO:0000256" key="1">
    <source>
        <dbReference type="ARBA" id="ARBA00004496"/>
    </source>
</evidence>
<dbReference type="Gene3D" id="1.10.443.10">
    <property type="entry name" value="Intergrase catalytic core"/>
    <property type="match status" value="1"/>
</dbReference>
<gene>
    <name evidence="9" type="primary">xerC</name>
    <name evidence="12" type="ORF">ATK06_1607</name>
</gene>
<dbReference type="PANTHER" id="PTHR30349">
    <property type="entry name" value="PHAGE INTEGRASE-RELATED"/>
    <property type="match status" value="1"/>
</dbReference>
<evidence type="ECO:0000256" key="4">
    <source>
        <dbReference type="ARBA" id="ARBA00022829"/>
    </source>
</evidence>
<comment type="caution">
    <text evidence="12">The sequence shown here is derived from an EMBL/GenBank/DDBJ whole genome shotgun (WGS) entry which is preliminary data.</text>
</comment>
<feature type="domain" description="Tyr recombinase" evidence="10">
    <location>
        <begin position="105"/>
        <end position="288"/>
    </location>
</feature>
<accession>A0A2A9DQ62</accession>
<dbReference type="InterPro" id="IPR023009">
    <property type="entry name" value="Tyrosine_recombinase_XerC/XerD"/>
</dbReference>
<dbReference type="GO" id="GO:0009037">
    <property type="term" value="F:tyrosine-based site-specific recombinase activity"/>
    <property type="evidence" value="ECO:0007669"/>
    <property type="project" value="UniProtKB-UniRule"/>
</dbReference>
<keyword evidence="6 9" id="KW-0238">DNA-binding</keyword>
<comment type="function">
    <text evidence="9">Site-specific tyrosine recombinase, which acts by catalyzing the cutting and rejoining of the recombining DNA molecules. The XerC-XerD complex is essential to convert dimers of the bacterial chromosome into monomers to permit their segregation at cell division. It also contributes to the segregational stability of plasmids.</text>
</comment>